<dbReference type="Pfam" id="PF02424">
    <property type="entry name" value="ApbE"/>
    <property type="match status" value="1"/>
</dbReference>
<reference evidence="14" key="1">
    <citation type="journal article" date="2019" name="Int. J. Syst. Evol. Microbiol.">
        <title>The Global Catalogue of Microorganisms (GCM) 10K type strain sequencing project: providing services to taxonomists for standard genome sequencing and annotation.</title>
        <authorList>
            <consortium name="The Broad Institute Genomics Platform"/>
            <consortium name="The Broad Institute Genome Sequencing Center for Infectious Disease"/>
            <person name="Wu L."/>
            <person name="Ma J."/>
        </authorList>
    </citation>
    <scope>NUCLEOTIDE SEQUENCE [LARGE SCALE GENOMIC DNA]</scope>
    <source>
        <strain evidence="14">JCM 18204</strain>
    </source>
</reference>
<dbReference type="EMBL" id="BAABJE010000001">
    <property type="protein sequence ID" value="GAA4783967.1"/>
    <property type="molecule type" value="Genomic_DNA"/>
</dbReference>
<dbReference type="SUPFAM" id="SSF143631">
    <property type="entry name" value="ApbE-like"/>
    <property type="match status" value="1"/>
</dbReference>
<evidence type="ECO:0000256" key="6">
    <source>
        <dbReference type="ARBA" id="ARBA00022679"/>
    </source>
</evidence>
<keyword evidence="9 12" id="KW-0460">Magnesium</keyword>
<keyword evidence="5 12" id="KW-0285">Flavoprotein</keyword>
<evidence type="ECO:0000313" key="14">
    <source>
        <dbReference type="Proteomes" id="UP001499959"/>
    </source>
</evidence>
<keyword evidence="14" id="KW-1185">Reference proteome</keyword>
<dbReference type="PANTHER" id="PTHR30040">
    <property type="entry name" value="THIAMINE BIOSYNTHESIS LIPOPROTEIN APBE"/>
    <property type="match status" value="1"/>
</dbReference>
<sequence>MREALDTAVLGMIALGGTTMGTTWSVRAVCAPGTDAHVLHTVAQSALDRVVAQMSHWREDSDLSRYNHATAGSAWTLPAEFAEVMRCALDIAAASDGAFDPTLGALVDAWGFGPSASAHAVPADAMLAPLRANAGWRRLSFDAATSTLIQPGGVALDLSAIAKGYGADLVARALRARSVPAALVEVGGELVGYGRKPDGGRWRVLIEACAEDAAAVAAADAPPLRAVVLDGLAVATSGDRWHAFEHDGVRHAHTLDPRSGRALADAPVATTVIADSAMRADAWATALTVMGADAGLAFARTHDFAVRFLVRDGDRLRERLSPRFEALSEIAE</sequence>
<keyword evidence="8 12" id="KW-0274">FAD</keyword>
<evidence type="ECO:0000256" key="7">
    <source>
        <dbReference type="ARBA" id="ARBA00022723"/>
    </source>
</evidence>
<evidence type="ECO:0000313" key="13">
    <source>
        <dbReference type="EMBL" id="GAA4783967.1"/>
    </source>
</evidence>
<comment type="catalytic activity">
    <reaction evidence="11 12">
        <text>L-threonyl-[protein] + FAD = FMN-L-threonyl-[protein] + AMP + H(+)</text>
        <dbReference type="Rhea" id="RHEA:36847"/>
        <dbReference type="Rhea" id="RHEA-COMP:11060"/>
        <dbReference type="Rhea" id="RHEA-COMP:11061"/>
        <dbReference type="ChEBI" id="CHEBI:15378"/>
        <dbReference type="ChEBI" id="CHEBI:30013"/>
        <dbReference type="ChEBI" id="CHEBI:57692"/>
        <dbReference type="ChEBI" id="CHEBI:74257"/>
        <dbReference type="ChEBI" id="CHEBI:456215"/>
        <dbReference type="EC" id="2.7.1.180"/>
    </reaction>
</comment>
<evidence type="ECO:0000256" key="4">
    <source>
        <dbReference type="ARBA" id="ARBA00016337"/>
    </source>
</evidence>
<comment type="caution">
    <text evidence="13">The sequence shown here is derived from an EMBL/GenBank/DDBJ whole genome shotgun (WGS) entry which is preliminary data.</text>
</comment>
<dbReference type="InterPro" id="IPR024932">
    <property type="entry name" value="ApbE"/>
</dbReference>
<dbReference type="Proteomes" id="UP001499959">
    <property type="component" value="Unassembled WGS sequence"/>
</dbReference>
<evidence type="ECO:0000256" key="8">
    <source>
        <dbReference type="ARBA" id="ARBA00022827"/>
    </source>
</evidence>
<evidence type="ECO:0000256" key="5">
    <source>
        <dbReference type="ARBA" id="ARBA00022630"/>
    </source>
</evidence>
<evidence type="ECO:0000256" key="1">
    <source>
        <dbReference type="ARBA" id="ARBA00001946"/>
    </source>
</evidence>
<dbReference type="GO" id="GO:0016740">
    <property type="term" value="F:transferase activity"/>
    <property type="evidence" value="ECO:0007669"/>
    <property type="project" value="UniProtKB-KW"/>
</dbReference>
<comment type="similarity">
    <text evidence="2 12">Belongs to the ApbE family.</text>
</comment>
<gene>
    <name evidence="13" type="ORF">GCM10023307_05810</name>
</gene>
<protein>
    <recommendedName>
        <fullName evidence="4 12">FAD:protein FMN transferase</fullName>
        <ecNumber evidence="3 12">2.7.1.180</ecNumber>
    </recommendedName>
    <alternativeName>
        <fullName evidence="10 12">Flavin transferase</fullName>
    </alternativeName>
</protein>
<dbReference type="Gene3D" id="3.10.520.10">
    <property type="entry name" value="ApbE-like domains"/>
    <property type="match status" value="1"/>
</dbReference>
<evidence type="ECO:0000256" key="11">
    <source>
        <dbReference type="ARBA" id="ARBA00048540"/>
    </source>
</evidence>
<dbReference type="PIRSF" id="PIRSF006268">
    <property type="entry name" value="ApbE"/>
    <property type="match status" value="1"/>
</dbReference>
<name>A0ABP9ARH1_9GAMM</name>
<evidence type="ECO:0000256" key="10">
    <source>
        <dbReference type="ARBA" id="ARBA00031306"/>
    </source>
</evidence>
<accession>A0ABP9ARH1</accession>
<keyword evidence="6 12" id="KW-0808">Transferase</keyword>
<organism evidence="13 14">
    <name type="scientific">Lysobacter hankyongensis</name>
    <dbReference type="NCBI Taxonomy" id="1176535"/>
    <lineage>
        <taxon>Bacteria</taxon>
        <taxon>Pseudomonadati</taxon>
        <taxon>Pseudomonadota</taxon>
        <taxon>Gammaproteobacteria</taxon>
        <taxon>Lysobacterales</taxon>
        <taxon>Lysobacteraceae</taxon>
        <taxon>Lysobacter</taxon>
    </lineage>
</organism>
<comment type="cofactor">
    <cofactor evidence="1">
        <name>Mg(2+)</name>
        <dbReference type="ChEBI" id="CHEBI:18420"/>
    </cofactor>
</comment>
<evidence type="ECO:0000256" key="3">
    <source>
        <dbReference type="ARBA" id="ARBA00011955"/>
    </source>
</evidence>
<dbReference type="EC" id="2.7.1.180" evidence="3 12"/>
<evidence type="ECO:0000256" key="9">
    <source>
        <dbReference type="ARBA" id="ARBA00022842"/>
    </source>
</evidence>
<evidence type="ECO:0000256" key="2">
    <source>
        <dbReference type="ARBA" id="ARBA00008282"/>
    </source>
</evidence>
<keyword evidence="7 12" id="KW-0479">Metal-binding</keyword>
<proteinExistence type="inferred from homology"/>
<dbReference type="PANTHER" id="PTHR30040:SF2">
    <property type="entry name" value="FAD:PROTEIN FMN TRANSFERASE"/>
    <property type="match status" value="1"/>
</dbReference>
<dbReference type="InterPro" id="IPR003374">
    <property type="entry name" value="ApbE-like_sf"/>
</dbReference>
<evidence type="ECO:0000256" key="12">
    <source>
        <dbReference type="PIRNR" id="PIRNR006268"/>
    </source>
</evidence>